<comment type="similarity">
    <text evidence="7">Belongs to the PINc/VapC protein family.</text>
</comment>
<gene>
    <name evidence="8" type="ORF">NEA10_12195</name>
</gene>
<reference evidence="8" key="1">
    <citation type="submission" date="2022-06" db="EMBL/GenBank/DDBJ databases">
        <title>Genome sequence of Phormidium yuhuli AB48 isolated from an industrial photobioreactor environment.</title>
        <authorList>
            <person name="Qiu Y."/>
            <person name="Noonan A.J.C."/>
            <person name="Dofher K."/>
            <person name="Koch M."/>
            <person name="Kieft B."/>
            <person name="Lin X."/>
            <person name="Ziels R.M."/>
            <person name="Hallam S.J."/>
        </authorList>
    </citation>
    <scope>NUCLEOTIDE SEQUENCE</scope>
    <source>
        <strain evidence="8">AB48</strain>
    </source>
</reference>
<proteinExistence type="inferred from homology"/>
<sequence>MTYLLDTDHLSLLQRKRGAAYQNIYKRINQHSASSFAISIISIQEQMLGCHAYINRSRNLKDMVKGYDMMSRLVRDFQTAIVLPFDELAARQLEQLEARQIRIGKMDARIASIALANQRILLTRNYKDFEKVPGLMVEDWTT</sequence>
<keyword evidence="5" id="KW-0378">Hydrolase</keyword>
<keyword evidence="3" id="KW-0540">Nuclease</keyword>
<dbReference type="PANTHER" id="PTHR33653:SF1">
    <property type="entry name" value="RIBONUCLEASE VAPC2"/>
    <property type="match status" value="1"/>
</dbReference>
<accession>A0ABY5AKB9</accession>
<evidence type="ECO:0000256" key="4">
    <source>
        <dbReference type="ARBA" id="ARBA00022723"/>
    </source>
</evidence>
<dbReference type="PANTHER" id="PTHR33653">
    <property type="entry name" value="RIBONUCLEASE VAPC2"/>
    <property type="match status" value="1"/>
</dbReference>
<evidence type="ECO:0000256" key="7">
    <source>
        <dbReference type="ARBA" id="ARBA00038093"/>
    </source>
</evidence>
<dbReference type="SUPFAM" id="SSF88723">
    <property type="entry name" value="PIN domain-like"/>
    <property type="match status" value="1"/>
</dbReference>
<evidence type="ECO:0000256" key="6">
    <source>
        <dbReference type="ARBA" id="ARBA00022842"/>
    </source>
</evidence>
<dbReference type="RefSeq" id="WP_252660538.1">
    <property type="nucleotide sequence ID" value="NZ_CP098611.1"/>
</dbReference>
<dbReference type="Gene3D" id="3.40.50.1010">
    <property type="entry name" value="5'-nuclease"/>
    <property type="match status" value="1"/>
</dbReference>
<protein>
    <submittedName>
        <fullName evidence="8">Type II toxin-antitoxin system VapC family toxin</fullName>
    </submittedName>
</protein>
<evidence type="ECO:0000313" key="8">
    <source>
        <dbReference type="EMBL" id="USR89640.1"/>
    </source>
</evidence>
<dbReference type="Proteomes" id="UP001056708">
    <property type="component" value="Chromosome"/>
</dbReference>
<name>A0ABY5AKB9_9CYAN</name>
<keyword evidence="4" id="KW-0479">Metal-binding</keyword>
<dbReference type="EMBL" id="CP098611">
    <property type="protein sequence ID" value="USR89640.1"/>
    <property type="molecule type" value="Genomic_DNA"/>
</dbReference>
<comment type="cofactor">
    <cofactor evidence="1">
        <name>Mg(2+)</name>
        <dbReference type="ChEBI" id="CHEBI:18420"/>
    </cofactor>
</comment>
<organism evidence="8 9">
    <name type="scientific">Phormidium yuhuli AB48</name>
    <dbReference type="NCBI Taxonomy" id="2940671"/>
    <lineage>
        <taxon>Bacteria</taxon>
        <taxon>Bacillati</taxon>
        <taxon>Cyanobacteriota</taxon>
        <taxon>Cyanophyceae</taxon>
        <taxon>Oscillatoriophycideae</taxon>
        <taxon>Oscillatoriales</taxon>
        <taxon>Oscillatoriaceae</taxon>
        <taxon>Phormidium</taxon>
        <taxon>Phormidium yuhuli</taxon>
    </lineage>
</organism>
<keyword evidence="2" id="KW-1277">Toxin-antitoxin system</keyword>
<evidence type="ECO:0000256" key="3">
    <source>
        <dbReference type="ARBA" id="ARBA00022722"/>
    </source>
</evidence>
<dbReference type="InterPro" id="IPR050556">
    <property type="entry name" value="Type_II_TA_system_RNase"/>
</dbReference>
<evidence type="ECO:0000313" key="9">
    <source>
        <dbReference type="Proteomes" id="UP001056708"/>
    </source>
</evidence>
<keyword evidence="6" id="KW-0460">Magnesium</keyword>
<keyword evidence="9" id="KW-1185">Reference proteome</keyword>
<evidence type="ECO:0000256" key="1">
    <source>
        <dbReference type="ARBA" id="ARBA00001946"/>
    </source>
</evidence>
<dbReference type="CDD" id="cd09881">
    <property type="entry name" value="PIN_VapC4-5_FitB-like"/>
    <property type="match status" value="1"/>
</dbReference>
<evidence type="ECO:0000256" key="2">
    <source>
        <dbReference type="ARBA" id="ARBA00022649"/>
    </source>
</evidence>
<dbReference type="InterPro" id="IPR029060">
    <property type="entry name" value="PIN-like_dom_sf"/>
</dbReference>
<evidence type="ECO:0000256" key="5">
    <source>
        <dbReference type="ARBA" id="ARBA00022801"/>
    </source>
</evidence>